<protein>
    <recommendedName>
        <fullName evidence="6">Bacterial virulence protein VirB8 domain-containing protein</fullName>
    </recommendedName>
</protein>
<gene>
    <name evidence="7" type="ORF">COO92_20340</name>
</gene>
<evidence type="ECO:0000256" key="1">
    <source>
        <dbReference type="ARBA" id="ARBA00004167"/>
    </source>
</evidence>
<dbReference type="Proteomes" id="UP000233332">
    <property type="component" value="Unassembled WGS sequence"/>
</dbReference>
<keyword evidence="4 5" id="KW-0472">Membrane</keyword>
<keyword evidence="2 5" id="KW-0812">Transmembrane</keyword>
<feature type="domain" description="Bacterial virulence protein VirB8" evidence="6">
    <location>
        <begin position="58"/>
        <end position="253"/>
    </location>
</feature>
<dbReference type="GO" id="GO:0016020">
    <property type="term" value="C:membrane"/>
    <property type="evidence" value="ECO:0007669"/>
    <property type="project" value="UniProtKB-SubCell"/>
</dbReference>
<feature type="transmembrane region" description="Helical" evidence="5">
    <location>
        <begin position="70"/>
        <end position="93"/>
    </location>
</feature>
<evidence type="ECO:0000256" key="5">
    <source>
        <dbReference type="SAM" id="Phobius"/>
    </source>
</evidence>
<dbReference type="InterPro" id="IPR007430">
    <property type="entry name" value="VirB8"/>
</dbReference>
<accession>A0A2N3L1I5</accession>
<reference evidence="7 8" key="1">
    <citation type="submission" date="2017-09" db="EMBL/GenBank/DDBJ databases">
        <title>Biodiversity and function of Thalassospira species in the particle-attached aromatic-hydrocarbon-degrading consortia from the surface seawater of the China South Sea.</title>
        <authorList>
            <person name="Dong C."/>
            <person name="Lai Q."/>
            <person name="Shao Z."/>
        </authorList>
    </citation>
    <scope>NUCLEOTIDE SEQUENCE [LARGE SCALE GENOMIC DNA]</scope>
    <source>
        <strain evidence="7 8">139Z-12</strain>
    </source>
</reference>
<dbReference type="SUPFAM" id="SSF54427">
    <property type="entry name" value="NTF2-like"/>
    <property type="match status" value="1"/>
</dbReference>
<evidence type="ECO:0000256" key="4">
    <source>
        <dbReference type="ARBA" id="ARBA00023136"/>
    </source>
</evidence>
<organism evidence="7 8">
    <name type="scientific">Thalassospira lohafexi</name>
    <dbReference type="NCBI Taxonomy" id="744227"/>
    <lineage>
        <taxon>Bacteria</taxon>
        <taxon>Pseudomonadati</taxon>
        <taxon>Pseudomonadota</taxon>
        <taxon>Alphaproteobacteria</taxon>
        <taxon>Rhodospirillales</taxon>
        <taxon>Thalassospiraceae</taxon>
        <taxon>Thalassospira</taxon>
    </lineage>
</organism>
<keyword evidence="3 5" id="KW-1133">Transmembrane helix</keyword>
<dbReference type="RefSeq" id="WP_101304774.1">
    <property type="nucleotide sequence ID" value="NZ_NXGX01000011.1"/>
</dbReference>
<evidence type="ECO:0000256" key="3">
    <source>
        <dbReference type="ARBA" id="ARBA00022989"/>
    </source>
</evidence>
<dbReference type="AlphaFoldDB" id="A0A2N3L1I5"/>
<dbReference type="EMBL" id="NXGX01000011">
    <property type="protein sequence ID" value="PKR56580.1"/>
    <property type="molecule type" value="Genomic_DNA"/>
</dbReference>
<keyword evidence="8" id="KW-1185">Reference proteome</keyword>
<dbReference type="InterPro" id="IPR032710">
    <property type="entry name" value="NTF2-like_dom_sf"/>
</dbReference>
<sequence>MGRLNSFFQNLRDRRAAHLDQKMVDGSLAPADATTSGRSMHGRHAPAVTADPFAYEASHRRSAWMLRLSAGMNIGLMACLVVSFNVIAGMVPLKEKVPFWIIPADEDEIRFQIKPVIEDVNAFDVELEGKARRYVKARLEIDGVTQEERQREVSRMTERGEWIDFRNEWIDSGKISDAIAGGLDREIRIESANKVASLTGDYKFAIDFIRIDRRNGKPVGEPTKLRAYLSMVTSEQTVSLEQKYINPYGITVTDMILRARGSS</sequence>
<evidence type="ECO:0000259" key="6">
    <source>
        <dbReference type="Pfam" id="PF04335"/>
    </source>
</evidence>
<evidence type="ECO:0000256" key="2">
    <source>
        <dbReference type="ARBA" id="ARBA00022692"/>
    </source>
</evidence>
<comment type="caution">
    <text evidence="7">The sequence shown here is derived from an EMBL/GenBank/DDBJ whole genome shotgun (WGS) entry which is preliminary data.</text>
</comment>
<comment type="subcellular location">
    <subcellularLocation>
        <location evidence="1">Membrane</location>
        <topology evidence="1">Single-pass membrane protein</topology>
    </subcellularLocation>
</comment>
<dbReference type="Gene3D" id="3.10.450.230">
    <property type="entry name" value="VirB8 protein"/>
    <property type="match status" value="1"/>
</dbReference>
<evidence type="ECO:0000313" key="8">
    <source>
        <dbReference type="Proteomes" id="UP000233332"/>
    </source>
</evidence>
<dbReference type="Pfam" id="PF04335">
    <property type="entry name" value="VirB8"/>
    <property type="match status" value="1"/>
</dbReference>
<dbReference type="CDD" id="cd16424">
    <property type="entry name" value="VirB8"/>
    <property type="match status" value="1"/>
</dbReference>
<name>A0A2N3L1I5_9PROT</name>
<proteinExistence type="predicted"/>
<evidence type="ECO:0000313" key="7">
    <source>
        <dbReference type="EMBL" id="PKR56580.1"/>
    </source>
</evidence>